<evidence type="ECO:0000256" key="4">
    <source>
        <dbReference type="ARBA" id="ARBA00022519"/>
    </source>
</evidence>
<sequence length="510" mass="55117">MSSDAKTGDAMTPSDPPLLELRGISKRFAGVQALDDVSFELYPGEVHMLLGENGAGKSTLMKVLCGAHKADAGEFFHQGRPVAISGAADAQRLGIAVIFQEFTLVPYLSVAQNIFLRREPKGRLPGAVDHARMRQQARGIMDQLGMALHPDTLVATLGVAQQQMVEIAKALSQDARILVLDEPTAALSDNETEKLFRMIDMLKQQGVAMVYISHRMAEVFSMGDRITVLRDGKKVGFRMPGETEPDELVSLMVGRKVDMSYAREYCGAPGELALRMQGVTALSGIHDIHLEVRAGEIVGLAGLVGSGRTEVARAVFGADPIVSGSIEIFGQRQSGGPAHARRLGAALIPESRKTQGLALMRSVGDNLVLASLPRLFPSGWFSPVKAAREARELIQRMRIATPGPQQRVQVLSGGNQQKVVIGKWLSAESKLFIFDEPTRGIDVGAKAEIFALIDSLVKKGAAVLMISSELAEIVNVCDRTYVMREGRVAGHLTRSEMNEEAILTLGMHHA</sequence>
<evidence type="ECO:0000256" key="7">
    <source>
        <dbReference type="ARBA" id="ARBA00022741"/>
    </source>
</evidence>
<evidence type="ECO:0000256" key="8">
    <source>
        <dbReference type="ARBA" id="ARBA00022840"/>
    </source>
</evidence>
<feature type="domain" description="ABC transporter" evidence="11">
    <location>
        <begin position="254"/>
        <end position="510"/>
    </location>
</feature>
<dbReference type="GO" id="GO:0005886">
    <property type="term" value="C:plasma membrane"/>
    <property type="evidence" value="ECO:0007669"/>
    <property type="project" value="UniProtKB-SubCell"/>
</dbReference>
<evidence type="ECO:0000256" key="10">
    <source>
        <dbReference type="ARBA" id="ARBA00023136"/>
    </source>
</evidence>
<keyword evidence="9" id="KW-1278">Translocase</keyword>
<evidence type="ECO:0000259" key="11">
    <source>
        <dbReference type="PROSITE" id="PS50893"/>
    </source>
</evidence>
<evidence type="ECO:0000256" key="2">
    <source>
        <dbReference type="ARBA" id="ARBA00022448"/>
    </source>
</evidence>
<dbReference type="PANTHER" id="PTHR43790">
    <property type="entry name" value="CARBOHYDRATE TRANSPORT ATP-BINDING PROTEIN MG119-RELATED"/>
    <property type="match status" value="1"/>
</dbReference>
<keyword evidence="2" id="KW-0813">Transport</keyword>
<accession>A0AAW8DV13</accession>
<keyword evidence="5" id="KW-0762">Sugar transport</keyword>
<evidence type="ECO:0000256" key="9">
    <source>
        <dbReference type="ARBA" id="ARBA00022967"/>
    </source>
</evidence>
<dbReference type="SMART" id="SM00382">
    <property type="entry name" value="AAA"/>
    <property type="match status" value="2"/>
</dbReference>
<dbReference type="InterPro" id="IPR050107">
    <property type="entry name" value="ABC_carbohydrate_import_ATPase"/>
</dbReference>
<comment type="caution">
    <text evidence="12">The sequence shown here is derived from an EMBL/GenBank/DDBJ whole genome shotgun (WGS) entry which is preliminary data.</text>
</comment>
<protein>
    <submittedName>
        <fullName evidence="12">Ribose transport system ATP-binding protein</fullName>
    </submittedName>
</protein>
<keyword evidence="4" id="KW-0997">Cell inner membrane</keyword>
<evidence type="ECO:0000256" key="6">
    <source>
        <dbReference type="ARBA" id="ARBA00022737"/>
    </source>
</evidence>
<proteinExistence type="predicted"/>
<feature type="domain" description="ABC transporter" evidence="11">
    <location>
        <begin position="19"/>
        <end position="256"/>
    </location>
</feature>
<dbReference type="InterPro" id="IPR017871">
    <property type="entry name" value="ABC_transporter-like_CS"/>
</dbReference>
<reference evidence="12" key="1">
    <citation type="submission" date="2023-07" db="EMBL/GenBank/DDBJ databases">
        <title>Sorghum-associated microbial communities from plants grown in Nebraska, USA.</title>
        <authorList>
            <person name="Schachtman D."/>
        </authorList>
    </citation>
    <scope>NUCLEOTIDE SEQUENCE</scope>
    <source>
        <strain evidence="12">DS2795</strain>
    </source>
</reference>
<dbReference type="Proteomes" id="UP001244295">
    <property type="component" value="Unassembled WGS sequence"/>
</dbReference>
<dbReference type="InterPro" id="IPR003439">
    <property type="entry name" value="ABC_transporter-like_ATP-bd"/>
</dbReference>
<dbReference type="EMBL" id="JAUSRR010000003">
    <property type="protein sequence ID" value="MDP9923240.1"/>
    <property type="molecule type" value="Genomic_DNA"/>
</dbReference>
<dbReference type="PROSITE" id="PS50893">
    <property type="entry name" value="ABC_TRANSPORTER_2"/>
    <property type="match status" value="2"/>
</dbReference>
<dbReference type="CDD" id="cd03215">
    <property type="entry name" value="ABC_Carb_Monos_II"/>
    <property type="match status" value="1"/>
</dbReference>
<evidence type="ECO:0000256" key="1">
    <source>
        <dbReference type="ARBA" id="ARBA00004202"/>
    </source>
</evidence>
<evidence type="ECO:0000256" key="3">
    <source>
        <dbReference type="ARBA" id="ARBA00022475"/>
    </source>
</evidence>
<keyword evidence="6" id="KW-0677">Repeat</keyword>
<gene>
    <name evidence="12" type="ORF">J2W25_002261</name>
</gene>
<dbReference type="CDD" id="cd03216">
    <property type="entry name" value="ABC_Carb_Monos_I"/>
    <property type="match status" value="1"/>
</dbReference>
<dbReference type="PANTHER" id="PTHR43790:SF3">
    <property type="entry name" value="D-ALLOSE IMPORT ATP-BINDING PROTEIN ALSA-RELATED"/>
    <property type="match status" value="1"/>
</dbReference>
<keyword evidence="10" id="KW-0472">Membrane</keyword>
<evidence type="ECO:0000256" key="5">
    <source>
        <dbReference type="ARBA" id="ARBA00022597"/>
    </source>
</evidence>
<comment type="subcellular location">
    <subcellularLocation>
        <location evidence="1">Cell membrane</location>
        <topology evidence="1">Peripheral membrane protein</topology>
    </subcellularLocation>
</comment>
<dbReference type="Gene3D" id="3.40.50.300">
    <property type="entry name" value="P-loop containing nucleotide triphosphate hydrolases"/>
    <property type="match status" value="2"/>
</dbReference>
<keyword evidence="8 12" id="KW-0067">ATP-binding</keyword>
<dbReference type="SUPFAM" id="SSF52540">
    <property type="entry name" value="P-loop containing nucleoside triphosphate hydrolases"/>
    <property type="match status" value="2"/>
</dbReference>
<dbReference type="InterPro" id="IPR027417">
    <property type="entry name" value="P-loop_NTPase"/>
</dbReference>
<dbReference type="AlphaFoldDB" id="A0AAW8DV13"/>
<keyword evidence="7" id="KW-0547">Nucleotide-binding</keyword>
<evidence type="ECO:0000313" key="12">
    <source>
        <dbReference type="EMBL" id="MDP9923240.1"/>
    </source>
</evidence>
<organism evidence="12 13">
    <name type="scientific">Variovorax boronicumulans</name>
    <dbReference type="NCBI Taxonomy" id="436515"/>
    <lineage>
        <taxon>Bacteria</taxon>
        <taxon>Pseudomonadati</taxon>
        <taxon>Pseudomonadota</taxon>
        <taxon>Betaproteobacteria</taxon>
        <taxon>Burkholderiales</taxon>
        <taxon>Comamonadaceae</taxon>
        <taxon>Variovorax</taxon>
    </lineage>
</organism>
<name>A0AAW8DV13_9BURK</name>
<dbReference type="FunFam" id="3.40.50.300:FF:000127">
    <property type="entry name" value="Ribose import ATP-binding protein RbsA"/>
    <property type="match status" value="1"/>
</dbReference>
<dbReference type="GO" id="GO:0016887">
    <property type="term" value="F:ATP hydrolysis activity"/>
    <property type="evidence" value="ECO:0007669"/>
    <property type="project" value="InterPro"/>
</dbReference>
<dbReference type="PROSITE" id="PS00211">
    <property type="entry name" value="ABC_TRANSPORTER_1"/>
    <property type="match status" value="1"/>
</dbReference>
<evidence type="ECO:0000313" key="13">
    <source>
        <dbReference type="Proteomes" id="UP001244295"/>
    </source>
</evidence>
<keyword evidence="3" id="KW-1003">Cell membrane</keyword>
<dbReference type="InterPro" id="IPR003593">
    <property type="entry name" value="AAA+_ATPase"/>
</dbReference>
<dbReference type="GO" id="GO:0005524">
    <property type="term" value="F:ATP binding"/>
    <property type="evidence" value="ECO:0007669"/>
    <property type="project" value="UniProtKB-KW"/>
</dbReference>
<dbReference type="Pfam" id="PF00005">
    <property type="entry name" value="ABC_tran"/>
    <property type="match status" value="2"/>
</dbReference>
<dbReference type="RefSeq" id="WP_307692804.1">
    <property type="nucleotide sequence ID" value="NZ_JAUSRS010000003.1"/>
</dbReference>